<dbReference type="AlphaFoldDB" id="A0A3B1DBP2"/>
<dbReference type="PANTHER" id="PTHR12526">
    <property type="entry name" value="GLYCOSYLTRANSFERASE"/>
    <property type="match status" value="1"/>
</dbReference>
<reference evidence="1" key="1">
    <citation type="submission" date="2018-06" db="EMBL/GenBank/DDBJ databases">
        <authorList>
            <person name="Zhirakovskaya E."/>
        </authorList>
    </citation>
    <scope>NUCLEOTIDE SEQUENCE</scope>
</reference>
<accession>A0A3B1DBP2</accession>
<dbReference type="Gene3D" id="3.40.50.2000">
    <property type="entry name" value="Glycogen Phosphorylase B"/>
    <property type="match status" value="2"/>
</dbReference>
<proteinExistence type="predicted"/>
<dbReference type="GO" id="GO:0016757">
    <property type="term" value="F:glycosyltransferase activity"/>
    <property type="evidence" value="ECO:0007669"/>
    <property type="project" value="TreeGrafter"/>
</dbReference>
<dbReference type="PANTHER" id="PTHR12526:SF600">
    <property type="entry name" value="GLYCOSYL TRANSFERASE GROUP 1"/>
    <property type="match status" value="1"/>
</dbReference>
<dbReference type="EMBL" id="UOGG01000193">
    <property type="protein sequence ID" value="VAX32290.1"/>
    <property type="molecule type" value="Genomic_DNA"/>
</dbReference>
<sequence>MKISFLCFDLSDNSLGRAALLAGALARHHAVTLVGPKKQATVWYPLRHLDLPYKIFPWKRYPAFIPVIRQMMKAMDGDVLFACKLRPTSFGIGLLKKWVSGKPLIVDIDDWELGFFYRADFWGRVGRFLNFSNPNGLPHTWLMERLVKFADGITVSNKFLQNRFSGTLLYHCRDTSFLNPDKFDRDRAKEKLGVQDKKVVMFLGTPRKHKGVDDLVKAVNKIDDPNITLVIIGVEGGRKSFLGRDKMAKDRLVVLPMISFTDLPEHLAAADVVVIPQRRTSDTVGQMPAKIFDAMAMAKPIVSTRVSDIPEVLGDTGYLVDPDNVNQLADAITHVFSHPDEARLKGEQARARCIALYDIKVMEKQLLELVKSVRQTTE</sequence>
<name>A0A3B1DBP2_9ZZZZ</name>
<protein>
    <recommendedName>
        <fullName evidence="2">Glycosyl transferase family 1 domain-containing protein</fullName>
    </recommendedName>
</protein>
<organism evidence="1">
    <name type="scientific">hydrothermal vent metagenome</name>
    <dbReference type="NCBI Taxonomy" id="652676"/>
    <lineage>
        <taxon>unclassified sequences</taxon>
        <taxon>metagenomes</taxon>
        <taxon>ecological metagenomes</taxon>
    </lineage>
</organism>
<dbReference type="CDD" id="cd03801">
    <property type="entry name" value="GT4_PimA-like"/>
    <property type="match status" value="1"/>
</dbReference>
<dbReference type="Pfam" id="PF13692">
    <property type="entry name" value="Glyco_trans_1_4"/>
    <property type="match status" value="1"/>
</dbReference>
<dbReference type="SUPFAM" id="SSF53756">
    <property type="entry name" value="UDP-Glycosyltransferase/glycogen phosphorylase"/>
    <property type="match status" value="1"/>
</dbReference>
<evidence type="ECO:0000313" key="1">
    <source>
        <dbReference type="EMBL" id="VAX32290.1"/>
    </source>
</evidence>
<gene>
    <name evidence="1" type="ORF">MNBD_NITROSPINAE05-1042</name>
</gene>
<evidence type="ECO:0008006" key="2">
    <source>
        <dbReference type="Google" id="ProtNLM"/>
    </source>
</evidence>